<dbReference type="PANTHER" id="PTHR48098:SF3">
    <property type="entry name" value="IRON(III) ENTEROBACTIN ESTERASE"/>
    <property type="match status" value="1"/>
</dbReference>
<comment type="subcellular location">
    <subcellularLocation>
        <location evidence="1">Cytoplasm</location>
    </subcellularLocation>
</comment>
<dbReference type="GO" id="GO:0006826">
    <property type="term" value="P:iron ion transport"/>
    <property type="evidence" value="ECO:0007669"/>
    <property type="project" value="InterPro"/>
</dbReference>
<proteinExistence type="inferred from homology"/>
<evidence type="ECO:0000313" key="7">
    <source>
        <dbReference type="EMBL" id="WLF47906.1"/>
    </source>
</evidence>
<dbReference type="Proteomes" id="UP001231166">
    <property type="component" value="Chromosome"/>
</dbReference>
<reference evidence="7" key="2">
    <citation type="submission" date="2023-07" db="EMBL/GenBank/DDBJ databases">
        <title>Genomic analysis of Rhodococcus opacus VOC-14 with glycol ethers degradation activity.</title>
        <authorList>
            <person name="Narkevich D.A."/>
            <person name="Hlushen A.M."/>
            <person name="Akhremchuk A.E."/>
            <person name="Sikolenko M.A."/>
            <person name="Valentovich L.N."/>
        </authorList>
    </citation>
    <scope>NUCLEOTIDE SEQUENCE</scope>
    <source>
        <strain evidence="7">VOC-14</strain>
    </source>
</reference>
<keyword evidence="8" id="KW-1185">Reference proteome</keyword>
<dbReference type="GO" id="GO:0008849">
    <property type="term" value="F:enterochelin esterase activity"/>
    <property type="evidence" value="ECO:0007669"/>
    <property type="project" value="InterPro"/>
</dbReference>
<evidence type="ECO:0000313" key="8">
    <source>
        <dbReference type="Proteomes" id="UP001066327"/>
    </source>
</evidence>
<dbReference type="EMBL" id="JAPWIS010000004">
    <property type="protein sequence ID" value="MCZ4583961.1"/>
    <property type="molecule type" value="Genomic_DNA"/>
</dbReference>
<evidence type="ECO:0000313" key="9">
    <source>
        <dbReference type="Proteomes" id="UP001231166"/>
    </source>
</evidence>
<dbReference type="PANTHER" id="PTHR48098">
    <property type="entry name" value="ENTEROCHELIN ESTERASE-RELATED"/>
    <property type="match status" value="1"/>
</dbReference>
<dbReference type="InterPro" id="IPR014756">
    <property type="entry name" value="Ig_E-set"/>
</dbReference>
<protein>
    <submittedName>
        <fullName evidence="7">Enterochelin esterase</fullName>
        <ecNumber evidence="7">3.1.1.-</ecNumber>
    </submittedName>
</protein>
<evidence type="ECO:0000313" key="6">
    <source>
        <dbReference type="EMBL" id="MCZ4583961.1"/>
    </source>
</evidence>
<dbReference type="SUPFAM" id="SSF81296">
    <property type="entry name" value="E set domains"/>
    <property type="match status" value="1"/>
</dbReference>
<dbReference type="InterPro" id="IPR050583">
    <property type="entry name" value="Mycobacterial_A85_antigen"/>
</dbReference>
<feature type="domain" description="Enterochelin esterase N-terminal" evidence="5">
    <location>
        <begin position="58"/>
        <end position="177"/>
    </location>
</feature>
<dbReference type="NCBIfam" id="NF007758">
    <property type="entry name" value="PRK10439.1"/>
    <property type="match status" value="1"/>
</dbReference>
<dbReference type="InterPro" id="IPR021764">
    <property type="entry name" value="Enterochelin_esterase_N"/>
</dbReference>
<evidence type="ECO:0000256" key="3">
    <source>
        <dbReference type="ARBA" id="ARBA00022801"/>
    </source>
</evidence>
<dbReference type="Proteomes" id="UP001066327">
    <property type="component" value="Unassembled WGS sequence"/>
</dbReference>
<dbReference type="InterPro" id="IPR000801">
    <property type="entry name" value="Esterase-like"/>
</dbReference>
<dbReference type="GO" id="GO:0005975">
    <property type="term" value="P:carbohydrate metabolic process"/>
    <property type="evidence" value="ECO:0007669"/>
    <property type="project" value="UniProtKB-ARBA"/>
</dbReference>
<organism evidence="7 9">
    <name type="scientific">Rhodococcus opacus</name>
    <name type="common">Nocardia opaca</name>
    <dbReference type="NCBI Taxonomy" id="37919"/>
    <lineage>
        <taxon>Bacteria</taxon>
        <taxon>Bacillati</taxon>
        <taxon>Actinomycetota</taxon>
        <taxon>Actinomycetes</taxon>
        <taxon>Mycobacteriales</taxon>
        <taxon>Nocardiaceae</taxon>
        <taxon>Rhodococcus</taxon>
    </lineage>
</organism>
<keyword evidence="2" id="KW-0963">Cytoplasm</keyword>
<dbReference type="InterPro" id="IPR029058">
    <property type="entry name" value="AB_hydrolase_fold"/>
</dbReference>
<dbReference type="Pfam" id="PF00756">
    <property type="entry name" value="Esterase"/>
    <property type="match status" value="1"/>
</dbReference>
<evidence type="ECO:0000256" key="4">
    <source>
        <dbReference type="ARBA" id="ARBA00024201"/>
    </source>
</evidence>
<sequence>MGKWMLQRVPGPERRVVRVRSIDDLTRDGVPAFWDRLAAAGSPLIEPDGAGPGCVIATFCWRDPDGDERTSRTRHVYLDANGITDRSRLERAALSRLPGTDLWSLSIEVPETWRGAYHFIPRAESLTVPGDTPGWQWWRSVLADAQSDPFNPLPTRVVQTGDSSEAVMPAAPAQLWWTDRPGRGALHETAFTLSGTRRSVWVYEPAGLTARNRPVVVMLDGRTWAADLPIAGAVDARGRAGHRVPLVVMVDSVGPELRSEELGCSAAFASGLAGELLPWLRREWGATDDPASTIVAGCSLGGLTACHLTLTAPQVFGCAVSLSGSFWWPGSGPGVPFQDRVRATPPSDSRFSVEVGTLEWMLVEPNREVRDLLVGTGHDVRYREFCGGHDVLHWRDGLIAGVASMLERTDR</sequence>
<dbReference type="Pfam" id="PF11806">
    <property type="entry name" value="Enterochelin_N"/>
    <property type="match status" value="1"/>
</dbReference>
<dbReference type="Gene3D" id="2.60.40.10">
    <property type="entry name" value="Immunoglobulins"/>
    <property type="match status" value="1"/>
</dbReference>
<dbReference type="InterPro" id="IPR013783">
    <property type="entry name" value="Ig-like_fold"/>
</dbReference>
<dbReference type="SUPFAM" id="SSF53474">
    <property type="entry name" value="alpha/beta-Hydrolases"/>
    <property type="match status" value="1"/>
</dbReference>
<accession>A0AAX3YFR5</accession>
<gene>
    <name evidence="7" type="primary">fes</name>
    <name evidence="6" type="ORF">O4328_09720</name>
    <name evidence="7" type="ORF">Q5707_02540</name>
</gene>
<dbReference type="EC" id="3.1.1.-" evidence="7"/>
<dbReference type="Gene3D" id="3.40.50.1820">
    <property type="entry name" value="alpha/beta hydrolase"/>
    <property type="match status" value="1"/>
</dbReference>
<evidence type="ECO:0000256" key="2">
    <source>
        <dbReference type="ARBA" id="ARBA00022490"/>
    </source>
</evidence>
<comment type="similarity">
    <text evidence="4">Belongs to the Fes family.</text>
</comment>
<reference evidence="6" key="1">
    <citation type="submission" date="2022-12" db="EMBL/GenBank/DDBJ databases">
        <authorList>
            <person name="Krivoruchko A.V."/>
            <person name="Elkin A."/>
        </authorList>
    </citation>
    <scope>NUCLEOTIDE SEQUENCE</scope>
    <source>
        <strain evidence="6">IEGM 249</strain>
    </source>
</reference>
<name>A0AAX3YFR5_RHOOP</name>
<dbReference type="GO" id="GO:0005737">
    <property type="term" value="C:cytoplasm"/>
    <property type="evidence" value="ECO:0007669"/>
    <property type="project" value="UniProtKB-SubCell"/>
</dbReference>
<dbReference type="EMBL" id="CP130953">
    <property type="protein sequence ID" value="WLF47906.1"/>
    <property type="molecule type" value="Genomic_DNA"/>
</dbReference>
<dbReference type="GO" id="GO:0005506">
    <property type="term" value="F:iron ion binding"/>
    <property type="evidence" value="ECO:0007669"/>
    <property type="project" value="InterPro"/>
</dbReference>
<dbReference type="AlphaFoldDB" id="A0AAX3YFR5"/>
<keyword evidence="3 7" id="KW-0378">Hydrolase</keyword>
<evidence type="ECO:0000256" key="1">
    <source>
        <dbReference type="ARBA" id="ARBA00004496"/>
    </source>
</evidence>
<evidence type="ECO:0000259" key="5">
    <source>
        <dbReference type="Pfam" id="PF11806"/>
    </source>
</evidence>